<protein>
    <submittedName>
        <fullName evidence="2">Uncharacterized protein</fullName>
    </submittedName>
</protein>
<evidence type="ECO:0000313" key="2">
    <source>
        <dbReference type="EMBL" id="HIS67527.1"/>
    </source>
</evidence>
<reference evidence="2" key="1">
    <citation type="submission" date="2020-10" db="EMBL/GenBank/DDBJ databases">
        <authorList>
            <person name="Gilroy R."/>
        </authorList>
    </citation>
    <scope>NUCLEOTIDE SEQUENCE</scope>
    <source>
        <strain evidence="2">ChiHjej10B9-9673</strain>
    </source>
</reference>
<name>A0A9D1FEE1_9FIRM</name>
<dbReference type="AlphaFoldDB" id="A0A9D1FEE1"/>
<evidence type="ECO:0000313" key="3">
    <source>
        <dbReference type="Proteomes" id="UP000824001"/>
    </source>
</evidence>
<gene>
    <name evidence="2" type="ORF">IAC18_08170</name>
</gene>
<feature type="signal peptide" evidence="1">
    <location>
        <begin position="1"/>
        <end position="21"/>
    </location>
</feature>
<evidence type="ECO:0000256" key="1">
    <source>
        <dbReference type="SAM" id="SignalP"/>
    </source>
</evidence>
<keyword evidence="1" id="KW-0732">Signal</keyword>
<dbReference type="Proteomes" id="UP000824001">
    <property type="component" value="Unassembled WGS sequence"/>
</dbReference>
<comment type="caution">
    <text evidence="2">The sequence shown here is derived from an EMBL/GenBank/DDBJ whole genome shotgun (WGS) entry which is preliminary data.</text>
</comment>
<sequence length="465" mass="49135">MKLKAGIFLALFVLAAGFGLAAGAALSAEEDKAHFEGELLSGSREAAGFKLTLDAAFEEHLVLSETYDASSGEGSSRGARWSPEPLRLHEDSAEPALEYPSLFLTLNYYWDFGEPLPRELPAALADEVEALIAEGGGERRFSLSDFTDRAPLCFQTRNIAREPDSAAAYGLASGGERFALPAPEDAELELSLYVNTESYSLFVSVEGPAVDAVSNSVYTGGGLYLLLADAAFFTGGGAEPASPELLPGGAFGIYRVPCEAGEDGFAVDLGAAENIFPLARCSAAALLAGPEGGLLLASLEDGALYLTEIDPDTGRAAQRLKLAEGLEAPGQGLRLFTAWNCGFSDGLFRAQLGERYFFARCEDGRFEPLPEVGAASLPDAAPAGPVSAALASAACEDGLLYTLELIYWPKGSPEGGFAYAHRLAAFDGDGNRLYCEQLSHQLTDYFNRPPSSGTGEFRLTGPERS</sequence>
<feature type="chain" id="PRO_5039271444" evidence="1">
    <location>
        <begin position="22"/>
        <end position="465"/>
    </location>
</feature>
<accession>A0A9D1FEE1</accession>
<reference evidence="2" key="2">
    <citation type="journal article" date="2021" name="PeerJ">
        <title>Extensive microbial diversity within the chicken gut microbiome revealed by metagenomics and culture.</title>
        <authorList>
            <person name="Gilroy R."/>
            <person name="Ravi A."/>
            <person name="Getino M."/>
            <person name="Pursley I."/>
            <person name="Horton D.L."/>
            <person name="Alikhan N.F."/>
            <person name="Baker D."/>
            <person name="Gharbi K."/>
            <person name="Hall N."/>
            <person name="Watson M."/>
            <person name="Adriaenssens E.M."/>
            <person name="Foster-Nyarko E."/>
            <person name="Jarju S."/>
            <person name="Secka A."/>
            <person name="Antonio M."/>
            <person name="Oren A."/>
            <person name="Chaudhuri R.R."/>
            <person name="La Ragione R."/>
            <person name="Hildebrand F."/>
            <person name="Pallen M.J."/>
        </authorList>
    </citation>
    <scope>NUCLEOTIDE SEQUENCE</scope>
    <source>
        <strain evidence="2">ChiHjej10B9-9673</strain>
    </source>
</reference>
<organism evidence="2 3">
    <name type="scientific">Candidatus Scatomorpha merdipullorum</name>
    <dbReference type="NCBI Taxonomy" id="2840927"/>
    <lineage>
        <taxon>Bacteria</taxon>
        <taxon>Bacillati</taxon>
        <taxon>Bacillota</taxon>
        <taxon>Clostridia</taxon>
        <taxon>Eubacteriales</taxon>
        <taxon>Candidatus Scatomorpha</taxon>
    </lineage>
</organism>
<proteinExistence type="predicted"/>
<dbReference type="EMBL" id="DVJK01000233">
    <property type="protein sequence ID" value="HIS67527.1"/>
    <property type="molecule type" value="Genomic_DNA"/>
</dbReference>